<proteinExistence type="predicted"/>
<dbReference type="AlphaFoldDB" id="A0AAV1S8V0"/>
<reference evidence="1 2" key="1">
    <citation type="submission" date="2024-01" db="EMBL/GenBank/DDBJ databases">
        <authorList>
            <person name="Waweru B."/>
        </authorList>
    </citation>
    <scope>NUCLEOTIDE SEQUENCE [LARGE SCALE GENOMIC DNA]</scope>
</reference>
<name>A0AAV1S8V0_9ROSI</name>
<accession>A0AAV1S8V0</accession>
<evidence type="ECO:0000313" key="1">
    <source>
        <dbReference type="EMBL" id="CAK7347385.1"/>
    </source>
</evidence>
<dbReference type="EMBL" id="CAWUPB010001173">
    <property type="protein sequence ID" value="CAK7347385.1"/>
    <property type="molecule type" value="Genomic_DNA"/>
</dbReference>
<protein>
    <submittedName>
        <fullName evidence="1">Uncharacterized protein</fullName>
    </submittedName>
</protein>
<comment type="caution">
    <text evidence="1">The sequence shown here is derived from an EMBL/GenBank/DDBJ whole genome shotgun (WGS) entry which is preliminary data.</text>
</comment>
<keyword evidence="2" id="KW-1185">Reference proteome</keyword>
<organism evidence="1 2">
    <name type="scientific">Dovyalis caffra</name>
    <dbReference type="NCBI Taxonomy" id="77055"/>
    <lineage>
        <taxon>Eukaryota</taxon>
        <taxon>Viridiplantae</taxon>
        <taxon>Streptophyta</taxon>
        <taxon>Embryophyta</taxon>
        <taxon>Tracheophyta</taxon>
        <taxon>Spermatophyta</taxon>
        <taxon>Magnoliopsida</taxon>
        <taxon>eudicotyledons</taxon>
        <taxon>Gunneridae</taxon>
        <taxon>Pentapetalae</taxon>
        <taxon>rosids</taxon>
        <taxon>fabids</taxon>
        <taxon>Malpighiales</taxon>
        <taxon>Salicaceae</taxon>
        <taxon>Flacourtieae</taxon>
        <taxon>Dovyalis</taxon>
    </lineage>
</organism>
<dbReference type="Proteomes" id="UP001314170">
    <property type="component" value="Unassembled WGS sequence"/>
</dbReference>
<gene>
    <name evidence="1" type="ORF">DCAF_LOCUS20069</name>
</gene>
<sequence length="163" mass="18479">MNLLDTGALSYFKLCIRPGPTEHRQLLGAYWAKLMRLQSLHREIQSRDPVTCCGSKLNAKVTSNAIRHYYNPMILCHIFSWGLGPSLVSKVLPVDAMSEAGSNSNSQRREERKRVINVQIQTKVKWLMGGPSDLSSQQYGIGPLVTQTKRKISNRYKWMKKGS</sequence>
<evidence type="ECO:0000313" key="2">
    <source>
        <dbReference type="Proteomes" id="UP001314170"/>
    </source>
</evidence>